<keyword evidence="5 14" id="KW-1133">Transmembrane helix</keyword>
<dbReference type="Gene3D" id="3.40.50.2300">
    <property type="match status" value="2"/>
</dbReference>
<feature type="transmembrane region" description="Helical" evidence="14">
    <location>
        <begin position="515"/>
        <end position="533"/>
    </location>
</feature>
<dbReference type="Pfam" id="PF01094">
    <property type="entry name" value="ANF_receptor"/>
    <property type="match status" value="1"/>
</dbReference>
<evidence type="ECO:0000256" key="4">
    <source>
        <dbReference type="ARBA" id="ARBA00022692"/>
    </source>
</evidence>
<dbReference type="Gene3D" id="3.40.190.10">
    <property type="entry name" value="Periplasmic binding protein-like II"/>
    <property type="match status" value="1"/>
</dbReference>
<evidence type="ECO:0000256" key="6">
    <source>
        <dbReference type="ARBA" id="ARBA00023065"/>
    </source>
</evidence>
<evidence type="ECO:0000313" key="17">
    <source>
        <dbReference type="Proteomes" id="UP001291926"/>
    </source>
</evidence>
<evidence type="ECO:0000313" key="16">
    <source>
        <dbReference type="EMBL" id="KAK4484037.1"/>
    </source>
</evidence>
<dbReference type="Gene3D" id="1.10.287.70">
    <property type="match status" value="1"/>
</dbReference>
<dbReference type="SUPFAM" id="SSF53822">
    <property type="entry name" value="Periplasmic binding protein-like I"/>
    <property type="match status" value="1"/>
</dbReference>
<evidence type="ECO:0000256" key="12">
    <source>
        <dbReference type="ARBA" id="ARBA00049638"/>
    </source>
</evidence>
<dbReference type="InterPro" id="IPR001320">
    <property type="entry name" value="Iontro_rcpt_C"/>
</dbReference>
<keyword evidence="8" id="KW-0675">Receptor</keyword>
<name>A0ABR0D4A4_9LAMI</name>
<dbReference type="SUPFAM" id="SSF53850">
    <property type="entry name" value="Periplasmic binding protein-like II"/>
    <property type="match status" value="1"/>
</dbReference>
<evidence type="ECO:0000256" key="10">
    <source>
        <dbReference type="ARBA" id="ARBA00023286"/>
    </source>
</evidence>
<keyword evidence="4 14" id="KW-0812">Transmembrane</keyword>
<evidence type="ECO:0000256" key="14">
    <source>
        <dbReference type="SAM" id="Phobius"/>
    </source>
</evidence>
<dbReference type="InterPro" id="IPR001828">
    <property type="entry name" value="ANF_lig-bd_rcpt"/>
</dbReference>
<dbReference type="Pfam" id="PF10613">
    <property type="entry name" value="Lig_chan-Glu_bd"/>
    <property type="match status" value="1"/>
</dbReference>
<gene>
    <name evidence="16" type="ORF">RD792_011252</name>
</gene>
<reference evidence="16 17" key="1">
    <citation type="journal article" date="2023" name="bioRxiv">
        <title>Genome report: Whole genome sequence and annotation of Penstemon davidsonii.</title>
        <authorList>
            <person name="Ostevik K.L."/>
            <person name="Alabady M."/>
            <person name="Zhang M."/>
            <person name="Rausher M.D."/>
        </authorList>
    </citation>
    <scope>NUCLEOTIDE SEQUENCE [LARGE SCALE GENOMIC DNA]</scope>
    <source>
        <strain evidence="16">DNT005</strain>
        <tissue evidence="16">Whole leaf</tissue>
    </source>
</reference>
<evidence type="ECO:0000256" key="9">
    <source>
        <dbReference type="ARBA" id="ARBA00023180"/>
    </source>
</evidence>
<evidence type="ECO:0000256" key="5">
    <source>
        <dbReference type="ARBA" id="ARBA00022989"/>
    </source>
</evidence>
<dbReference type="Pfam" id="PF00060">
    <property type="entry name" value="Lig_chan"/>
    <property type="match status" value="1"/>
</dbReference>
<evidence type="ECO:0000256" key="7">
    <source>
        <dbReference type="ARBA" id="ARBA00023136"/>
    </source>
</evidence>
<sequence length="745" mass="82738">MAKCRLPSGRTSMAAKGRRRFGRDQNGGGTSLAVVLAATSTEAAHRRLSGRGQNDAALLPQFWSLTRTLRLHRCSAIIDSYQVAAIVAIVKYFQWSQVVLINEESDYGNDINPYLSNALYDANARVSYRSVIPLEASDDFMLQELYKMKIMQTRVFVVHMSSSIASKFFVKVKEAGMMHEGYAWIITSALTDLLYSLDSRVIETMQGVLGVKPLIPSSRRLSSTAKRWKRKFIHDNPDSLQVEFGLYGIWAYDALWALAMAAERVQFREHISSSMNTSILNTTNLFTTEISKTGPKLREALSEVTFQGLGGNFHLVNGQLEPSSFQILNFVGKGEREVGVWTLSEGIVSEKNADVTNSSSKMLKSVVFPGETTVVPKGWEVPGSGKKLRVGVLIAAGFEEFVKVEKDRQTNVTKVSGCYIDMFDAVIAELPYSMPYEYIPFETLDGSSAGNYDDLCHQVFLQKYDAAVGDITITSKRSNYVDFSLPFEAGGVIMTVLRNDPNNALLFLKPLTGDLWLTAIVLFLFTGVVLWILEHRFNSAFRGPPEEQVGLIFYFPFMSLVYAQRERIVSNLARLVVVVWMLVVLVLNSTYTANLSARLTIKGLESANTDVNDLIKNGEYVGCRKGSFIYDFLQDQGFDKGKIKTYSSPEDIHKDLSKGSKKGGISALFAVKPYTAIFLSKYKKEYIANGITYPSEGFAYVSIVNSPNELMMYDSASLSTESNTDDREPSSAGRPTLADGYQSGS</sequence>
<dbReference type="InterPro" id="IPR028082">
    <property type="entry name" value="Peripla_BP_I"/>
</dbReference>
<dbReference type="Proteomes" id="UP001291926">
    <property type="component" value="Unassembled WGS sequence"/>
</dbReference>
<evidence type="ECO:0000256" key="11">
    <source>
        <dbReference type="ARBA" id="ARBA00023303"/>
    </source>
</evidence>
<dbReference type="PANTHER" id="PTHR34836:SF1">
    <property type="entry name" value="OS09G0428600 PROTEIN"/>
    <property type="match status" value="1"/>
</dbReference>
<keyword evidence="9" id="KW-0325">Glycoprotein</keyword>
<evidence type="ECO:0000256" key="3">
    <source>
        <dbReference type="ARBA" id="ARBA00022448"/>
    </source>
</evidence>
<evidence type="ECO:0000256" key="8">
    <source>
        <dbReference type="ARBA" id="ARBA00023170"/>
    </source>
</evidence>
<dbReference type="InterPro" id="IPR015683">
    <property type="entry name" value="Ionotropic_Glu_rcpt"/>
</dbReference>
<dbReference type="InterPro" id="IPR019594">
    <property type="entry name" value="Glu/Gly-bd"/>
</dbReference>
<keyword evidence="7 14" id="KW-0472">Membrane</keyword>
<comment type="subunit">
    <text evidence="2">May form heteromers.</text>
</comment>
<evidence type="ECO:0000259" key="15">
    <source>
        <dbReference type="SMART" id="SM00079"/>
    </source>
</evidence>
<organism evidence="16 17">
    <name type="scientific">Penstemon davidsonii</name>
    <dbReference type="NCBI Taxonomy" id="160366"/>
    <lineage>
        <taxon>Eukaryota</taxon>
        <taxon>Viridiplantae</taxon>
        <taxon>Streptophyta</taxon>
        <taxon>Embryophyta</taxon>
        <taxon>Tracheophyta</taxon>
        <taxon>Spermatophyta</taxon>
        <taxon>Magnoliopsida</taxon>
        <taxon>eudicotyledons</taxon>
        <taxon>Gunneridae</taxon>
        <taxon>Pentapetalae</taxon>
        <taxon>asterids</taxon>
        <taxon>lamiids</taxon>
        <taxon>Lamiales</taxon>
        <taxon>Plantaginaceae</taxon>
        <taxon>Cheloneae</taxon>
        <taxon>Penstemon</taxon>
    </lineage>
</organism>
<feature type="transmembrane region" description="Helical" evidence="14">
    <location>
        <begin position="572"/>
        <end position="591"/>
    </location>
</feature>
<accession>A0ABR0D4A4</accession>
<protein>
    <recommendedName>
        <fullName evidence="15">Ionotropic glutamate receptor C-terminal domain-containing protein</fullName>
    </recommendedName>
</protein>
<feature type="region of interest" description="Disordered" evidence="13">
    <location>
        <begin position="717"/>
        <end position="745"/>
    </location>
</feature>
<evidence type="ECO:0000256" key="2">
    <source>
        <dbReference type="ARBA" id="ARBA00011095"/>
    </source>
</evidence>
<comment type="caution">
    <text evidence="16">The sequence shown here is derived from an EMBL/GenBank/DDBJ whole genome shotgun (WGS) entry which is preliminary data.</text>
</comment>
<comment type="subcellular location">
    <subcellularLocation>
        <location evidence="1">Membrane</location>
        <topology evidence="1">Multi-pass membrane protein</topology>
    </subcellularLocation>
</comment>
<keyword evidence="11" id="KW-0407">Ion channel</keyword>
<dbReference type="EMBL" id="JAYDYQ010002534">
    <property type="protein sequence ID" value="KAK4484037.1"/>
    <property type="molecule type" value="Genomic_DNA"/>
</dbReference>
<keyword evidence="10" id="KW-1071">Ligand-gated ion channel</keyword>
<keyword evidence="3" id="KW-0813">Transport</keyword>
<evidence type="ECO:0000256" key="13">
    <source>
        <dbReference type="SAM" id="MobiDB-lite"/>
    </source>
</evidence>
<dbReference type="PANTHER" id="PTHR34836">
    <property type="entry name" value="OS06G0188250 PROTEIN"/>
    <property type="match status" value="1"/>
</dbReference>
<comment type="function">
    <text evidence="12">Glutamate-gated receptor that probably acts as a non-selective cation channel. May be involved in light-signal transduction and calcium homeostasis via the regulation of calcium influx into cells.</text>
</comment>
<keyword evidence="6" id="KW-0406">Ion transport</keyword>
<proteinExistence type="predicted"/>
<evidence type="ECO:0000256" key="1">
    <source>
        <dbReference type="ARBA" id="ARBA00004141"/>
    </source>
</evidence>
<dbReference type="SMART" id="SM00079">
    <property type="entry name" value="PBPe"/>
    <property type="match status" value="1"/>
</dbReference>
<feature type="domain" description="Ionotropic glutamate receptor C-terminal" evidence="15">
    <location>
        <begin position="389"/>
        <end position="622"/>
    </location>
</feature>
<keyword evidence="17" id="KW-1185">Reference proteome</keyword>
<feature type="region of interest" description="Disordered" evidence="13">
    <location>
        <begin position="1"/>
        <end position="26"/>
    </location>
</feature>